<dbReference type="KEGG" id="aagg:ETAA8_08820"/>
<evidence type="ECO:0000313" key="2">
    <source>
        <dbReference type="Proteomes" id="UP000315017"/>
    </source>
</evidence>
<name>A0A517Y6G7_9BACT</name>
<sequence>MATQSENETASWTNLTSEVRGIGCEQQTIEIAESPILQVDNDWTSIAREGIQDRRSRPDE</sequence>
<dbReference type="Proteomes" id="UP000315017">
    <property type="component" value="Chromosome"/>
</dbReference>
<evidence type="ECO:0000313" key="1">
    <source>
        <dbReference type="EMBL" id="QDU25810.1"/>
    </source>
</evidence>
<gene>
    <name evidence="1" type="ORF">ETAA8_08820</name>
</gene>
<reference evidence="1 2" key="1">
    <citation type="submission" date="2019-02" db="EMBL/GenBank/DDBJ databases">
        <title>Deep-cultivation of Planctomycetes and their phenomic and genomic characterization uncovers novel biology.</title>
        <authorList>
            <person name="Wiegand S."/>
            <person name="Jogler M."/>
            <person name="Boedeker C."/>
            <person name="Pinto D."/>
            <person name="Vollmers J."/>
            <person name="Rivas-Marin E."/>
            <person name="Kohn T."/>
            <person name="Peeters S.H."/>
            <person name="Heuer A."/>
            <person name="Rast P."/>
            <person name="Oberbeckmann S."/>
            <person name="Bunk B."/>
            <person name="Jeske O."/>
            <person name="Meyerdierks A."/>
            <person name="Storesund J.E."/>
            <person name="Kallscheuer N."/>
            <person name="Luecker S."/>
            <person name="Lage O.M."/>
            <person name="Pohl T."/>
            <person name="Merkel B.J."/>
            <person name="Hornburger P."/>
            <person name="Mueller R.-W."/>
            <person name="Bruemmer F."/>
            <person name="Labrenz M."/>
            <person name="Spormann A.M."/>
            <person name="Op den Camp H."/>
            <person name="Overmann J."/>
            <person name="Amann R."/>
            <person name="Jetten M.S.M."/>
            <person name="Mascher T."/>
            <person name="Medema M.H."/>
            <person name="Devos D.P."/>
            <person name="Kaster A.-K."/>
            <person name="Ovreas L."/>
            <person name="Rohde M."/>
            <person name="Galperin M.Y."/>
            <person name="Jogler C."/>
        </authorList>
    </citation>
    <scope>NUCLEOTIDE SEQUENCE [LARGE SCALE GENOMIC DNA]</scope>
    <source>
        <strain evidence="1 2">ETA_A8</strain>
    </source>
</reference>
<protein>
    <submittedName>
        <fullName evidence="1">Uncharacterized protein</fullName>
    </submittedName>
</protein>
<keyword evidence="2" id="KW-1185">Reference proteome</keyword>
<dbReference type="EMBL" id="CP036274">
    <property type="protein sequence ID" value="QDU25810.1"/>
    <property type="molecule type" value="Genomic_DNA"/>
</dbReference>
<accession>A0A517Y6G7</accession>
<organism evidence="1 2">
    <name type="scientific">Anatilimnocola aggregata</name>
    <dbReference type="NCBI Taxonomy" id="2528021"/>
    <lineage>
        <taxon>Bacteria</taxon>
        <taxon>Pseudomonadati</taxon>
        <taxon>Planctomycetota</taxon>
        <taxon>Planctomycetia</taxon>
        <taxon>Pirellulales</taxon>
        <taxon>Pirellulaceae</taxon>
        <taxon>Anatilimnocola</taxon>
    </lineage>
</organism>
<dbReference type="AlphaFoldDB" id="A0A517Y6G7"/>
<proteinExistence type="predicted"/>